<protein>
    <submittedName>
        <fullName evidence="3">Uncharacterized protein</fullName>
    </submittedName>
</protein>
<evidence type="ECO:0000256" key="2">
    <source>
        <dbReference type="SAM" id="Phobius"/>
    </source>
</evidence>
<dbReference type="RefSeq" id="XP_064726965.1">
    <property type="nucleotide sequence ID" value="XM_064877463.1"/>
</dbReference>
<keyword evidence="4" id="KW-1185">Reference proteome</keyword>
<feature type="region of interest" description="Disordered" evidence="1">
    <location>
        <begin position="226"/>
        <end position="269"/>
    </location>
</feature>
<evidence type="ECO:0000256" key="1">
    <source>
        <dbReference type="SAM" id="MobiDB-lite"/>
    </source>
</evidence>
<dbReference type="GeneID" id="90002516"/>
<keyword evidence="2" id="KW-0472">Membrane</keyword>
<feature type="transmembrane region" description="Helical" evidence="2">
    <location>
        <begin position="181"/>
        <end position="199"/>
    </location>
</feature>
<keyword evidence="2" id="KW-1133">Transmembrane helix</keyword>
<name>A0ABR0RE22_9EURO</name>
<organism evidence="3 4">
    <name type="scientific">Knufia obscura</name>
    <dbReference type="NCBI Taxonomy" id="1635080"/>
    <lineage>
        <taxon>Eukaryota</taxon>
        <taxon>Fungi</taxon>
        <taxon>Dikarya</taxon>
        <taxon>Ascomycota</taxon>
        <taxon>Pezizomycotina</taxon>
        <taxon>Eurotiomycetes</taxon>
        <taxon>Chaetothyriomycetidae</taxon>
        <taxon>Chaetothyriales</taxon>
        <taxon>Trichomeriaceae</taxon>
        <taxon>Knufia</taxon>
    </lineage>
</organism>
<feature type="compositionally biased region" description="Low complexity" evidence="1">
    <location>
        <begin position="260"/>
        <end position="269"/>
    </location>
</feature>
<dbReference type="PANTHER" id="PTHR36854">
    <property type="entry name" value="CHROMOSOME 9, WHOLE GENOME SHOTGUN SEQUENCE"/>
    <property type="match status" value="1"/>
</dbReference>
<dbReference type="EMBL" id="JAVHJV010000012">
    <property type="protein sequence ID" value="KAK5938875.1"/>
    <property type="molecule type" value="Genomic_DNA"/>
</dbReference>
<accession>A0ABR0RE22</accession>
<gene>
    <name evidence="3" type="ORF">PMZ80_009067</name>
</gene>
<reference evidence="3 4" key="1">
    <citation type="journal article" date="2023" name="Res Sq">
        <title>Genomic and morphological characterization of Knufia obscura isolated from the Mars 2020 spacecraft assembly facility.</title>
        <authorList>
            <person name="Chander A.M."/>
            <person name="Teixeira M.M."/>
            <person name="Singh N.K."/>
            <person name="Williams M.P."/>
            <person name="Parker C.W."/>
            <person name="Leo P."/>
            <person name="Stajich J.E."/>
            <person name="Torok T."/>
            <person name="Tighe S."/>
            <person name="Mason C.E."/>
            <person name="Venkateswaran K."/>
        </authorList>
    </citation>
    <scope>NUCLEOTIDE SEQUENCE [LARGE SCALE GENOMIC DNA]</scope>
    <source>
        <strain evidence="3 4">CCFEE 5817</strain>
    </source>
</reference>
<feature type="transmembrane region" description="Helical" evidence="2">
    <location>
        <begin position="52"/>
        <end position="69"/>
    </location>
</feature>
<feature type="compositionally biased region" description="Gly residues" evidence="1">
    <location>
        <begin position="239"/>
        <end position="259"/>
    </location>
</feature>
<proteinExistence type="predicted"/>
<dbReference type="Proteomes" id="UP001334248">
    <property type="component" value="Unassembled WGS sequence"/>
</dbReference>
<evidence type="ECO:0000313" key="3">
    <source>
        <dbReference type="EMBL" id="KAK5938875.1"/>
    </source>
</evidence>
<evidence type="ECO:0000313" key="4">
    <source>
        <dbReference type="Proteomes" id="UP001334248"/>
    </source>
</evidence>
<dbReference type="PANTHER" id="PTHR36854:SF1">
    <property type="entry name" value="TRANSMEMBRANE PROTEIN"/>
    <property type="match status" value="1"/>
</dbReference>
<keyword evidence="2" id="KW-0812">Transmembrane</keyword>
<comment type="caution">
    <text evidence="3">The sequence shown here is derived from an EMBL/GenBank/DDBJ whole genome shotgun (WGS) entry which is preliminary data.</text>
</comment>
<sequence>MPIPPTFTQTFSLRLPLFPTIQREQPLTAHFNTRYTAHIKALVANNTTMRPPLSTLLTTILTITLLLLLSTPTHALKQPTSYCKCICFQNSTIIPLNSPPSTSPSTTPHALLQRADNQESSNQRDAKHHSLTCNDCNRAFCLDYNLPICKNAKEEDVFAQCFHVDVVLTKRAERDSLKDRTIVTVFILATASLLGWALVKPFIVKSGVTDVVGRYTPISAGASAIDDELPGPNGRATQGFGGGADSGGRIGRGGAGGRGSISRQGGLNS</sequence>